<dbReference type="EMBL" id="VSSQ01067333">
    <property type="protein sequence ID" value="MPN19728.1"/>
    <property type="molecule type" value="Genomic_DNA"/>
</dbReference>
<evidence type="ECO:0000313" key="1">
    <source>
        <dbReference type="EMBL" id="MPN19728.1"/>
    </source>
</evidence>
<comment type="caution">
    <text evidence="1">The sequence shown here is derived from an EMBL/GenBank/DDBJ whole genome shotgun (WGS) entry which is preliminary data.</text>
</comment>
<gene>
    <name evidence="1" type="ORF">SDC9_167100</name>
</gene>
<sequence>MHMPILIPCLTDLVVLAKGTAEVATKHGQRERFGEWEKVIERLLLNRVYCEGDKLPIRSGDQHPAFLFPNRAKASFALIQTAMVITEVTL</sequence>
<accession>A0A645FYV5</accession>
<proteinExistence type="predicted"/>
<reference evidence="1" key="1">
    <citation type="submission" date="2019-08" db="EMBL/GenBank/DDBJ databases">
        <authorList>
            <person name="Kucharzyk K."/>
            <person name="Murdoch R.W."/>
            <person name="Higgins S."/>
            <person name="Loffler F."/>
        </authorList>
    </citation>
    <scope>NUCLEOTIDE SEQUENCE</scope>
</reference>
<protein>
    <submittedName>
        <fullName evidence="1">Uncharacterized protein</fullName>
    </submittedName>
</protein>
<organism evidence="1">
    <name type="scientific">bioreactor metagenome</name>
    <dbReference type="NCBI Taxonomy" id="1076179"/>
    <lineage>
        <taxon>unclassified sequences</taxon>
        <taxon>metagenomes</taxon>
        <taxon>ecological metagenomes</taxon>
    </lineage>
</organism>
<name>A0A645FYV5_9ZZZZ</name>
<dbReference type="AlphaFoldDB" id="A0A645FYV5"/>